<evidence type="ECO:0000313" key="1">
    <source>
        <dbReference type="EMBL" id="NIE49871.1"/>
    </source>
</evidence>
<dbReference type="AlphaFoldDB" id="A0A6G5AFU7"/>
<sequence>MHEKAGVSYALLRRYGAATYPWPCVIRIMASEMARTNATLAFYRVILSFSKMALMSHAAPPESHSHNFSRETTNKRFIFSLQTEDSRLSTLAVEHRYGANVFFL</sequence>
<protein>
    <submittedName>
        <fullName evidence="1">Uncharacterized protein</fullName>
    </submittedName>
</protein>
<accession>A0A6G5AFU7</accession>
<dbReference type="EMBL" id="GIKN01007598">
    <property type="protein sequence ID" value="NIE49871.1"/>
    <property type="molecule type" value="Transcribed_RNA"/>
</dbReference>
<organism evidence="1">
    <name type="scientific">Rhipicephalus microplus</name>
    <name type="common">Cattle tick</name>
    <name type="synonym">Boophilus microplus</name>
    <dbReference type="NCBI Taxonomy" id="6941"/>
    <lineage>
        <taxon>Eukaryota</taxon>
        <taxon>Metazoa</taxon>
        <taxon>Ecdysozoa</taxon>
        <taxon>Arthropoda</taxon>
        <taxon>Chelicerata</taxon>
        <taxon>Arachnida</taxon>
        <taxon>Acari</taxon>
        <taxon>Parasitiformes</taxon>
        <taxon>Ixodida</taxon>
        <taxon>Ixodoidea</taxon>
        <taxon>Ixodidae</taxon>
        <taxon>Rhipicephalinae</taxon>
        <taxon>Rhipicephalus</taxon>
        <taxon>Boophilus</taxon>
    </lineage>
</organism>
<name>A0A6G5AFU7_RHIMP</name>
<proteinExistence type="predicted"/>
<reference evidence="1" key="1">
    <citation type="submission" date="2020-03" db="EMBL/GenBank/DDBJ databases">
        <title>A transcriptome and proteome of the tick Rhipicephalus microplus shaped by the genetic composition of its hosts and developmental stage.</title>
        <authorList>
            <person name="Garcia G.R."/>
            <person name="Ribeiro J.M.C."/>
            <person name="Maruyama S.R."/>
            <person name="Gardinasse L.G."/>
            <person name="Nelson K."/>
            <person name="Ferreira B.R."/>
            <person name="Andrade T.G."/>
            <person name="Santos I.K.F.M."/>
        </authorList>
    </citation>
    <scope>NUCLEOTIDE SEQUENCE</scope>
    <source>
        <strain evidence="1">NSGR</strain>
        <tissue evidence="1">Salivary glands</tissue>
    </source>
</reference>